<keyword evidence="3" id="KW-1185">Reference proteome</keyword>
<dbReference type="Proteomes" id="UP000683507">
    <property type="component" value="Chromosome"/>
</dbReference>
<proteinExistence type="predicted"/>
<dbReference type="PANTHER" id="PTHR46825:SF9">
    <property type="entry name" value="BETA-LACTAMASE-RELATED DOMAIN-CONTAINING PROTEIN"/>
    <property type="match status" value="1"/>
</dbReference>
<evidence type="ECO:0000313" key="2">
    <source>
        <dbReference type="EMBL" id="CAG5076609.1"/>
    </source>
</evidence>
<dbReference type="PANTHER" id="PTHR46825">
    <property type="entry name" value="D-ALANYL-D-ALANINE-CARBOXYPEPTIDASE/ENDOPEPTIDASE AMPH"/>
    <property type="match status" value="1"/>
</dbReference>
<keyword evidence="2" id="KW-0378">Hydrolase</keyword>
<name>A0A916JJ91_9FLAO</name>
<dbReference type="SUPFAM" id="SSF56601">
    <property type="entry name" value="beta-lactamase/transpeptidase-like"/>
    <property type="match status" value="1"/>
</dbReference>
<dbReference type="Pfam" id="PF00144">
    <property type="entry name" value="Beta-lactamase"/>
    <property type="match status" value="1"/>
</dbReference>
<feature type="domain" description="Beta-lactamase-related" evidence="1">
    <location>
        <begin position="69"/>
        <end position="385"/>
    </location>
</feature>
<sequence length="400" mass="45917">MIRFLIYCTTYFWRMERVIIAMALIVVLLLSCGIDQENTVDKGEKVVEIVPDSTAYFDSVYAPYKISLDTFFRNKFEQTHFYGTVLFAQRGRIIFENVYGYANLQTKDTLTLDHTFQLASASKPFTAVAILQLVEQGKITLSDEMHKFFPSFPYDGITVEQLLAHRSGMSQYTHFCDAPDTIWPDKHKTITNNDVIKIMSEIKPMINYAPNQTHYYCNTNYMLLASIVEKVSGVSFSDYLKTNIFQPSGMTHTVLYTRDNDDELILPTIGYNGAFNPTIDIYLNGVVGDKGIYSNVHDMLKFDQALYNGTLLQDSTVALMMTDHNELQSNGQNYGYGFRIYPEESTEGLGRIVFHTGWWKGFRTYFIRVPKQEKTIIVLTHIKRGKFLDIKELVSLIKSL</sequence>
<dbReference type="EMBL" id="OU015584">
    <property type="protein sequence ID" value="CAG5076609.1"/>
    <property type="molecule type" value="Genomic_DNA"/>
</dbReference>
<evidence type="ECO:0000259" key="1">
    <source>
        <dbReference type="Pfam" id="PF00144"/>
    </source>
</evidence>
<accession>A0A916JJ91</accession>
<dbReference type="KEGG" id="ptan:CRYO30217_00151"/>
<dbReference type="AlphaFoldDB" id="A0A916JJ91"/>
<keyword evidence="2" id="KW-0645">Protease</keyword>
<dbReference type="InterPro" id="IPR001466">
    <property type="entry name" value="Beta-lactam-related"/>
</dbReference>
<dbReference type="PROSITE" id="PS51257">
    <property type="entry name" value="PROKAR_LIPOPROTEIN"/>
    <property type="match status" value="1"/>
</dbReference>
<dbReference type="InterPro" id="IPR012338">
    <property type="entry name" value="Beta-lactam/transpept-like"/>
</dbReference>
<reference evidence="2" key="1">
    <citation type="submission" date="2021-04" db="EMBL/GenBank/DDBJ databases">
        <authorList>
            <person name="Rodrigo-Torres L."/>
            <person name="Arahal R. D."/>
            <person name="Lucena T."/>
        </authorList>
    </citation>
    <scope>NUCLEOTIDE SEQUENCE</scope>
    <source>
        <strain evidence="2">AS29M-1</strain>
    </source>
</reference>
<protein>
    <submittedName>
        <fullName evidence="2">D-aminopeptidase</fullName>
        <ecNumber evidence="2">3.4.11.19</ecNumber>
    </submittedName>
</protein>
<dbReference type="InterPro" id="IPR050491">
    <property type="entry name" value="AmpC-like"/>
</dbReference>
<keyword evidence="2" id="KW-0031">Aminopeptidase</keyword>
<gene>
    <name evidence="2" type="primary">dap</name>
    <name evidence="2" type="ORF">CRYO30217_00151</name>
</gene>
<dbReference type="EC" id="3.4.11.19" evidence="2"/>
<dbReference type="GO" id="GO:0004177">
    <property type="term" value="F:aminopeptidase activity"/>
    <property type="evidence" value="ECO:0007669"/>
    <property type="project" value="UniProtKB-KW"/>
</dbReference>
<organism evidence="2 3">
    <name type="scientific">Parvicella tangerina</name>
    <dbReference type="NCBI Taxonomy" id="2829795"/>
    <lineage>
        <taxon>Bacteria</taxon>
        <taxon>Pseudomonadati</taxon>
        <taxon>Bacteroidota</taxon>
        <taxon>Flavobacteriia</taxon>
        <taxon>Flavobacteriales</taxon>
        <taxon>Parvicellaceae</taxon>
        <taxon>Parvicella</taxon>
    </lineage>
</organism>
<evidence type="ECO:0000313" key="3">
    <source>
        <dbReference type="Proteomes" id="UP000683507"/>
    </source>
</evidence>
<dbReference type="Gene3D" id="3.40.710.10">
    <property type="entry name" value="DD-peptidase/beta-lactamase superfamily"/>
    <property type="match status" value="1"/>
</dbReference>